<reference evidence="5 6" key="1">
    <citation type="submission" date="2017-07" db="EMBL/GenBank/DDBJ databases">
        <title>Complete genome sequences and comparative analysis of the novel pathogen Francisella opportunistica.</title>
        <authorList>
            <person name="Dietrich E.A."/>
            <person name="Kingry L.C."/>
            <person name="Petersen J.M."/>
        </authorList>
    </citation>
    <scope>NUCLEOTIDE SEQUENCE [LARGE SCALE GENOMIC DNA]</scope>
    <source>
        <strain evidence="5 6">14-2155</strain>
    </source>
</reference>
<dbReference type="SUPFAM" id="SSF53474">
    <property type="entry name" value="alpha/beta-Hydrolases"/>
    <property type="match status" value="1"/>
</dbReference>
<dbReference type="InterPro" id="IPR029058">
    <property type="entry name" value="AB_hydrolase_fold"/>
</dbReference>
<keyword evidence="3" id="KW-0732">Signal</keyword>
<dbReference type="InterPro" id="IPR051218">
    <property type="entry name" value="Sec_MonoDiacylglyc_Lipase"/>
</dbReference>
<dbReference type="EMBL" id="CP022375">
    <property type="protein sequence ID" value="AXH29341.1"/>
    <property type="molecule type" value="Genomic_DNA"/>
</dbReference>
<dbReference type="Proteomes" id="UP000253862">
    <property type="component" value="Chromosome"/>
</dbReference>
<evidence type="ECO:0000256" key="1">
    <source>
        <dbReference type="SAM" id="Coils"/>
    </source>
</evidence>
<feature type="domain" description="Fungal lipase-type" evidence="4">
    <location>
        <begin position="269"/>
        <end position="419"/>
    </location>
</feature>
<sequence length="610" mass="70262">MKKIVLLGLALSSSLSFGSEYVNLLARNNINSPELVNISQQLDDIHNLELNEADLTQKMDKLQSDLNKSKKNLKLAESNGSYLNLYHWFVNRKQSGYLSKYDYTSFPADSLYRKIKPEEISMYARLTSVVYNISNEASLSQDDESYNDTQESINFYENLLRKVKDKLSKKEINKIIEEAEEYDNNPLLNKKVNNVKSLKKNLREIIKTLKNEQKKEKSLDNRFVKNLKESVIFGELETSEFEVVNILYRNNSELSGVILYSAKENKMIIVYAGSKSISDWIGNLQAWGSTGNADHNVGEGGFSIHKGILSMFTEELKPVKNSIKEFIDKYSNTTPPEIIVLGHSLGGSLSTLMTYHIKSHILPAYTKNNPVMKNAKVYNISFGAPRFVDSKGAKIIEEKVGKGNIIRFWNARDLVPSIMLGSLNSKHVGIDIPLKDRFSHEWYKPILTHHSMQRYWNLSKESFEEVRDENIKKIHQQDDISILADYLEYLTESKDTTKDKIKQLREELRHYSKDTLKQTKLELRAKLKQIINKLEENSMSDNDMEYRKEIDELKFLILEIEKIQPLKISMDTGKPKGLPKSILKLKAQLESDDDLSTDNEEWEVLSTDEE</sequence>
<keyword evidence="1" id="KW-0175">Coiled coil</keyword>
<name>A0A345JPU5_9GAMM</name>
<feature type="signal peptide" evidence="3">
    <location>
        <begin position="1"/>
        <end position="18"/>
    </location>
</feature>
<evidence type="ECO:0000259" key="4">
    <source>
        <dbReference type="Pfam" id="PF01764"/>
    </source>
</evidence>
<dbReference type="RefSeq" id="WP_071628628.1">
    <property type="nucleotide sequence ID" value="NZ_CP022375.1"/>
</dbReference>
<evidence type="ECO:0000313" key="5">
    <source>
        <dbReference type="EMBL" id="AXH29341.1"/>
    </source>
</evidence>
<dbReference type="Pfam" id="PF01764">
    <property type="entry name" value="Lipase_3"/>
    <property type="match status" value="1"/>
</dbReference>
<evidence type="ECO:0000256" key="3">
    <source>
        <dbReference type="SAM" id="SignalP"/>
    </source>
</evidence>
<gene>
    <name evidence="5" type="ORF">CGC43_01420</name>
</gene>
<accession>A0A345JPU5</accession>
<proteinExistence type="predicted"/>
<keyword evidence="6" id="KW-1185">Reference proteome</keyword>
<evidence type="ECO:0000256" key="2">
    <source>
        <dbReference type="SAM" id="MobiDB-lite"/>
    </source>
</evidence>
<feature type="coiled-coil region" evidence="1">
    <location>
        <begin position="45"/>
        <end position="79"/>
    </location>
</feature>
<dbReference type="InterPro" id="IPR002921">
    <property type="entry name" value="Fungal_lipase-type"/>
</dbReference>
<dbReference type="PANTHER" id="PTHR45856:SF24">
    <property type="entry name" value="FUNGAL LIPASE-LIKE DOMAIN-CONTAINING PROTEIN"/>
    <property type="match status" value="1"/>
</dbReference>
<feature type="coiled-coil region" evidence="1">
    <location>
        <begin position="146"/>
        <end position="222"/>
    </location>
</feature>
<protein>
    <recommendedName>
        <fullName evidence="4">Fungal lipase-type domain-containing protein</fullName>
    </recommendedName>
</protein>
<dbReference type="PANTHER" id="PTHR45856">
    <property type="entry name" value="ALPHA/BETA-HYDROLASES SUPERFAMILY PROTEIN"/>
    <property type="match status" value="1"/>
</dbReference>
<dbReference type="KEGG" id="foo:CGC45_01400"/>
<dbReference type="OrthoDB" id="5522031at2"/>
<dbReference type="GO" id="GO:0006629">
    <property type="term" value="P:lipid metabolic process"/>
    <property type="evidence" value="ECO:0007669"/>
    <property type="project" value="InterPro"/>
</dbReference>
<feature type="chain" id="PRO_5016897015" description="Fungal lipase-type domain-containing protein" evidence="3">
    <location>
        <begin position="19"/>
        <end position="610"/>
    </location>
</feature>
<dbReference type="AlphaFoldDB" id="A0A345JPU5"/>
<feature type="coiled-coil region" evidence="1">
    <location>
        <begin position="487"/>
        <end position="537"/>
    </location>
</feature>
<evidence type="ECO:0000313" key="6">
    <source>
        <dbReference type="Proteomes" id="UP000253862"/>
    </source>
</evidence>
<feature type="region of interest" description="Disordered" evidence="2">
    <location>
        <begin position="590"/>
        <end position="610"/>
    </location>
</feature>
<dbReference type="CDD" id="cd00519">
    <property type="entry name" value="Lipase_3"/>
    <property type="match status" value="1"/>
</dbReference>
<organism evidence="5 6">
    <name type="scientific">Francisella opportunistica</name>
    <dbReference type="NCBI Taxonomy" id="2016517"/>
    <lineage>
        <taxon>Bacteria</taxon>
        <taxon>Pseudomonadati</taxon>
        <taxon>Pseudomonadota</taxon>
        <taxon>Gammaproteobacteria</taxon>
        <taxon>Thiotrichales</taxon>
        <taxon>Francisellaceae</taxon>
        <taxon>Francisella</taxon>
    </lineage>
</organism>
<dbReference type="Gene3D" id="3.40.50.1820">
    <property type="entry name" value="alpha/beta hydrolase"/>
    <property type="match status" value="1"/>
</dbReference>